<evidence type="ECO:0000313" key="3">
    <source>
        <dbReference type="Proteomes" id="UP001189429"/>
    </source>
</evidence>
<comment type="caution">
    <text evidence="2">The sequence shown here is derived from an EMBL/GenBank/DDBJ whole genome shotgun (WGS) entry which is preliminary data.</text>
</comment>
<feature type="compositionally biased region" description="Basic and acidic residues" evidence="1">
    <location>
        <begin position="47"/>
        <end position="58"/>
    </location>
</feature>
<name>A0ABN9VCI7_9DINO</name>
<accession>A0ABN9VCI7</accession>
<organism evidence="2 3">
    <name type="scientific">Prorocentrum cordatum</name>
    <dbReference type="NCBI Taxonomy" id="2364126"/>
    <lineage>
        <taxon>Eukaryota</taxon>
        <taxon>Sar</taxon>
        <taxon>Alveolata</taxon>
        <taxon>Dinophyceae</taxon>
        <taxon>Prorocentrales</taxon>
        <taxon>Prorocentraceae</taxon>
        <taxon>Prorocentrum</taxon>
    </lineage>
</organism>
<proteinExistence type="predicted"/>
<feature type="region of interest" description="Disordered" evidence="1">
    <location>
        <begin position="47"/>
        <end position="96"/>
    </location>
</feature>
<reference evidence="2" key="1">
    <citation type="submission" date="2023-10" db="EMBL/GenBank/DDBJ databases">
        <authorList>
            <person name="Chen Y."/>
            <person name="Shah S."/>
            <person name="Dougan E. K."/>
            <person name="Thang M."/>
            <person name="Chan C."/>
        </authorList>
    </citation>
    <scope>NUCLEOTIDE SEQUENCE [LARGE SCALE GENOMIC DNA]</scope>
</reference>
<evidence type="ECO:0000256" key="1">
    <source>
        <dbReference type="SAM" id="MobiDB-lite"/>
    </source>
</evidence>
<gene>
    <name evidence="2" type="ORF">PCOR1329_LOCUS56015</name>
</gene>
<dbReference type="Proteomes" id="UP001189429">
    <property type="component" value="Unassembled WGS sequence"/>
</dbReference>
<evidence type="ECO:0000313" key="2">
    <source>
        <dbReference type="EMBL" id="CAK0869759.1"/>
    </source>
</evidence>
<keyword evidence="3" id="KW-1185">Reference proteome</keyword>
<sequence length="124" mass="13531">MLFCVPPRGRPGHRSDVRFPVLFFGVVRGCSQDDPGCSSIIPAEKKCTRPSDTKRLPEAPRGATSRRERPTAAAAAARPSRGEARSTGGSGWVALPARRPEAASNWHARSYKRAHHQFAQEALE</sequence>
<dbReference type="EMBL" id="CAUYUJ010016882">
    <property type="protein sequence ID" value="CAK0869759.1"/>
    <property type="molecule type" value="Genomic_DNA"/>
</dbReference>
<protein>
    <submittedName>
        <fullName evidence="2">Uncharacterized protein</fullName>
    </submittedName>
</protein>